<proteinExistence type="predicted"/>
<dbReference type="EMBL" id="ML995487">
    <property type="protein sequence ID" value="KAF2141484.1"/>
    <property type="molecule type" value="Genomic_DNA"/>
</dbReference>
<keyword evidence="2" id="KW-1185">Reference proteome</keyword>
<sequence>MPTDKTQESGRSLEEMVAKIHETKKPFLQAMENLEKLETAKFTPEYLEANGKDEVMNVLELIGSISGLHFIYEIYGKDLTTVSDSDVIDFLLGKITVPKGFRESEIIKQVSDNYEIMKSKWIRYEADLKEFGLLRGSKEKMEQLKDLWEVILPHLNDTQDDHRIEKIHKKLRSLIQEPAK</sequence>
<dbReference type="RefSeq" id="XP_033397197.1">
    <property type="nucleotide sequence ID" value="XM_033542158.1"/>
</dbReference>
<reference evidence="1" key="1">
    <citation type="journal article" date="2020" name="Stud. Mycol.">
        <title>101 Dothideomycetes genomes: a test case for predicting lifestyles and emergence of pathogens.</title>
        <authorList>
            <person name="Haridas S."/>
            <person name="Albert R."/>
            <person name="Binder M."/>
            <person name="Bloem J."/>
            <person name="Labutti K."/>
            <person name="Salamov A."/>
            <person name="Andreopoulos B."/>
            <person name="Baker S."/>
            <person name="Barry K."/>
            <person name="Bills G."/>
            <person name="Bluhm B."/>
            <person name="Cannon C."/>
            <person name="Castanera R."/>
            <person name="Culley D."/>
            <person name="Daum C."/>
            <person name="Ezra D."/>
            <person name="Gonzalez J."/>
            <person name="Henrissat B."/>
            <person name="Kuo A."/>
            <person name="Liang C."/>
            <person name="Lipzen A."/>
            <person name="Lutzoni F."/>
            <person name="Magnuson J."/>
            <person name="Mondo S."/>
            <person name="Nolan M."/>
            <person name="Ohm R."/>
            <person name="Pangilinan J."/>
            <person name="Park H.-J."/>
            <person name="Ramirez L."/>
            <person name="Alfaro M."/>
            <person name="Sun H."/>
            <person name="Tritt A."/>
            <person name="Yoshinaga Y."/>
            <person name="Zwiers L.-H."/>
            <person name="Turgeon B."/>
            <person name="Goodwin S."/>
            <person name="Spatafora J."/>
            <person name="Crous P."/>
            <person name="Grigoriev I."/>
        </authorList>
    </citation>
    <scope>NUCLEOTIDE SEQUENCE</scope>
    <source>
        <strain evidence="1">CBS 121167</strain>
    </source>
</reference>
<protein>
    <submittedName>
        <fullName evidence="1">Uncharacterized protein</fullName>
    </submittedName>
</protein>
<accession>A0A6A6BE06</accession>
<evidence type="ECO:0000313" key="2">
    <source>
        <dbReference type="Proteomes" id="UP000799438"/>
    </source>
</evidence>
<organism evidence="1 2">
    <name type="scientific">Aplosporella prunicola CBS 121167</name>
    <dbReference type="NCBI Taxonomy" id="1176127"/>
    <lineage>
        <taxon>Eukaryota</taxon>
        <taxon>Fungi</taxon>
        <taxon>Dikarya</taxon>
        <taxon>Ascomycota</taxon>
        <taxon>Pezizomycotina</taxon>
        <taxon>Dothideomycetes</taxon>
        <taxon>Dothideomycetes incertae sedis</taxon>
        <taxon>Botryosphaeriales</taxon>
        <taxon>Aplosporellaceae</taxon>
        <taxon>Aplosporella</taxon>
    </lineage>
</organism>
<gene>
    <name evidence="1" type="ORF">K452DRAFT_298847</name>
</gene>
<dbReference type="AlphaFoldDB" id="A0A6A6BE06"/>
<name>A0A6A6BE06_9PEZI</name>
<dbReference type="GeneID" id="54299655"/>
<dbReference type="Proteomes" id="UP000799438">
    <property type="component" value="Unassembled WGS sequence"/>
</dbReference>
<evidence type="ECO:0000313" key="1">
    <source>
        <dbReference type="EMBL" id="KAF2141484.1"/>
    </source>
</evidence>